<proteinExistence type="predicted"/>
<sequence>MLRELGQCFLHNILFASRQFFMLLYDDQAKWKSTKTRISTQGEELGSDTVDFRREGDGKKFTTPGYELVHSGHERRDDRDHFVGFGLNVEVSNLGLWITERVLIYDFLHLV</sequence>
<evidence type="ECO:0000313" key="1">
    <source>
        <dbReference type="EMBL" id="CAG6624823.1"/>
    </source>
</evidence>
<dbReference type="EMBL" id="HBUF01058195">
    <property type="protein sequence ID" value="CAG6624823.1"/>
    <property type="molecule type" value="Transcribed_RNA"/>
</dbReference>
<protein>
    <submittedName>
        <fullName evidence="1">Uncharacterized protein</fullName>
    </submittedName>
</protein>
<dbReference type="AlphaFoldDB" id="A0A8D8VFV7"/>
<dbReference type="EMBL" id="HBUF01364724">
    <property type="protein sequence ID" value="CAG6722925.1"/>
    <property type="molecule type" value="Transcribed_RNA"/>
</dbReference>
<reference evidence="1" key="1">
    <citation type="submission" date="2021-05" db="EMBL/GenBank/DDBJ databases">
        <authorList>
            <person name="Alioto T."/>
            <person name="Alioto T."/>
            <person name="Gomez Garrido J."/>
        </authorList>
    </citation>
    <scope>NUCLEOTIDE SEQUENCE</scope>
</reference>
<accession>A0A8D8VFV7</accession>
<name>A0A8D8VFV7_9HEMI</name>
<organism evidence="1">
    <name type="scientific">Cacopsylla melanoneura</name>
    <dbReference type="NCBI Taxonomy" id="428564"/>
    <lineage>
        <taxon>Eukaryota</taxon>
        <taxon>Metazoa</taxon>
        <taxon>Ecdysozoa</taxon>
        <taxon>Arthropoda</taxon>
        <taxon>Hexapoda</taxon>
        <taxon>Insecta</taxon>
        <taxon>Pterygota</taxon>
        <taxon>Neoptera</taxon>
        <taxon>Paraneoptera</taxon>
        <taxon>Hemiptera</taxon>
        <taxon>Sternorrhyncha</taxon>
        <taxon>Psylloidea</taxon>
        <taxon>Psyllidae</taxon>
        <taxon>Psyllinae</taxon>
        <taxon>Cacopsylla</taxon>
    </lineage>
</organism>
<dbReference type="EMBL" id="HBUF01364725">
    <property type="protein sequence ID" value="CAG6722927.1"/>
    <property type="molecule type" value="Transcribed_RNA"/>
</dbReference>